<dbReference type="GO" id="GO:0045202">
    <property type="term" value="C:synapse"/>
    <property type="evidence" value="ECO:0007669"/>
    <property type="project" value="TreeGrafter"/>
</dbReference>
<keyword evidence="1" id="KW-0813">Transport</keyword>
<dbReference type="GeneTree" id="ENSGT00390000001439"/>
<protein>
    <recommendedName>
        <fullName evidence="1">Exocyst complex component Sec8</fullName>
    </recommendedName>
</protein>
<evidence type="ECO:0000313" key="3">
    <source>
        <dbReference type="Proteomes" id="UP000314982"/>
    </source>
</evidence>
<reference evidence="3" key="1">
    <citation type="submission" date="2018-06" db="EMBL/GenBank/DDBJ databases">
        <title>Genome assembly of Danube salmon.</title>
        <authorList>
            <person name="Macqueen D.J."/>
            <person name="Gundappa M.K."/>
        </authorList>
    </citation>
    <scope>NUCLEOTIDE SEQUENCE [LARGE SCALE GENOMIC DNA]</scope>
</reference>
<dbReference type="GO" id="GO:0000145">
    <property type="term" value="C:exocyst"/>
    <property type="evidence" value="ECO:0007669"/>
    <property type="project" value="UniProtKB-UniRule"/>
</dbReference>
<dbReference type="PANTHER" id="PTHR14146:SF0">
    <property type="entry name" value="EXOCYST COMPLEX COMPONENT 4"/>
    <property type="match status" value="1"/>
</dbReference>
<dbReference type="STRING" id="62062.ENSHHUP00000022707"/>
<dbReference type="GO" id="GO:0006612">
    <property type="term" value="P:protein targeting to membrane"/>
    <property type="evidence" value="ECO:0007669"/>
    <property type="project" value="UniProtKB-UniRule"/>
</dbReference>
<reference evidence="2" key="2">
    <citation type="submission" date="2025-08" db="UniProtKB">
        <authorList>
            <consortium name="Ensembl"/>
        </authorList>
    </citation>
    <scope>IDENTIFICATION</scope>
</reference>
<dbReference type="Ensembl" id="ENSHHUT00000023569.1">
    <property type="protein sequence ID" value="ENSHHUP00000022707.1"/>
    <property type="gene ID" value="ENSHHUG00000014224.1"/>
</dbReference>
<dbReference type="Proteomes" id="UP000314982">
    <property type="component" value="Unassembled WGS sequence"/>
</dbReference>
<evidence type="ECO:0000256" key="1">
    <source>
        <dbReference type="RuleBase" id="RU367079"/>
    </source>
</evidence>
<dbReference type="PANTHER" id="PTHR14146">
    <property type="entry name" value="EXOCYST COMPLEX COMPONENT 4"/>
    <property type="match status" value="1"/>
</dbReference>
<organism evidence="2 3">
    <name type="scientific">Hucho hucho</name>
    <name type="common">huchen</name>
    <dbReference type="NCBI Taxonomy" id="62062"/>
    <lineage>
        <taxon>Eukaryota</taxon>
        <taxon>Metazoa</taxon>
        <taxon>Chordata</taxon>
        <taxon>Craniata</taxon>
        <taxon>Vertebrata</taxon>
        <taxon>Euteleostomi</taxon>
        <taxon>Actinopterygii</taxon>
        <taxon>Neopterygii</taxon>
        <taxon>Teleostei</taxon>
        <taxon>Protacanthopterygii</taxon>
        <taxon>Salmoniformes</taxon>
        <taxon>Salmonidae</taxon>
        <taxon>Salmoninae</taxon>
        <taxon>Hucho</taxon>
    </lineage>
</organism>
<comment type="similarity">
    <text evidence="1">Belongs to the SEC8 family.</text>
</comment>
<reference evidence="2" key="3">
    <citation type="submission" date="2025-09" db="UniProtKB">
        <authorList>
            <consortium name="Ensembl"/>
        </authorList>
    </citation>
    <scope>IDENTIFICATION</scope>
</reference>
<dbReference type="AlphaFoldDB" id="A0A4W5LA73"/>
<dbReference type="GO" id="GO:0006893">
    <property type="term" value="P:Golgi to plasma membrane transport"/>
    <property type="evidence" value="ECO:0007669"/>
    <property type="project" value="TreeGrafter"/>
</dbReference>
<keyword evidence="3" id="KW-1185">Reference proteome</keyword>
<dbReference type="InterPro" id="IPR039682">
    <property type="entry name" value="Sec8/EXOC4"/>
</dbReference>
<accession>A0A4W5LA73</accession>
<keyword evidence="1" id="KW-0653">Protein transport</keyword>
<dbReference type="GO" id="GO:0015031">
    <property type="term" value="P:protein transport"/>
    <property type="evidence" value="ECO:0007669"/>
    <property type="project" value="UniProtKB-KW"/>
</dbReference>
<proteinExistence type="inferred from homology"/>
<sequence>MGMLWVNLTIDRVCVDLDGGLCLLTTLKDCVTPSVCLFVSVSLFFPPLIPGGADDNLIEGGEMKFVCKPGARNITVIFQPLLRFINETEQNMGPPGQAKQCQLRTFLTYYINDLFLHQVRTEINKEIQAVSKTADPLKVLASADTMKVLGVQRPLLQSTVVVEKSIQDLMTLMQDLSAYSNQAAFAKESEVLTGNLGDKLIPQNEILRDVSDLKALANLQESMEWLASRLKGFFINLHASPASRHRDQILQTLTDLSRAFQDIADRCLLVLHLEVRVHCFHYLIPLAKQGNYAIVANVESMDYDPLVVKLNKDISAIEEVMGAALQQHKFQYIFEGLGHLISCILINGAQYFKRISESGIKKMCRNIFVLQQNLTNITMSREADLDFGKRRMNMTEG</sequence>
<dbReference type="GO" id="GO:0007268">
    <property type="term" value="P:chemical synaptic transmission"/>
    <property type="evidence" value="ECO:0007669"/>
    <property type="project" value="TreeGrafter"/>
</dbReference>
<name>A0A4W5LA73_9TELE</name>
<dbReference type="GO" id="GO:0032584">
    <property type="term" value="C:growth cone membrane"/>
    <property type="evidence" value="ECO:0007669"/>
    <property type="project" value="TreeGrafter"/>
</dbReference>
<dbReference type="GO" id="GO:0090522">
    <property type="term" value="P:vesicle tethering involved in exocytosis"/>
    <property type="evidence" value="ECO:0007669"/>
    <property type="project" value="UniProtKB-UniRule"/>
</dbReference>
<keyword evidence="1" id="KW-0268">Exocytosis</keyword>
<evidence type="ECO:0000313" key="2">
    <source>
        <dbReference type="Ensembl" id="ENSHHUP00000022707.1"/>
    </source>
</evidence>
<comment type="function">
    <text evidence="1">Component of the exocyst complex involved in the docking of exocytic vesicles with fusion sites on the plasma membrane.</text>
</comment>